<feature type="compositionally biased region" description="Polar residues" evidence="2">
    <location>
        <begin position="201"/>
        <end position="223"/>
    </location>
</feature>
<keyword evidence="4" id="KW-1185">Reference proteome</keyword>
<protein>
    <submittedName>
        <fullName evidence="3">Uncharacterized protein</fullName>
    </submittedName>
</protein>
<evidence type="ECO:0000256" key="2">
    <source>
        <dbReference type="SAM" id="MobiDB-lite"/>
    </source>
</evidence>
<comment type="caution">
    <text evidence="3">The sequence shown here is derived from an EMBL/GenBank/DDBJ whole genome shotgun (WGS) entry which is preliminary data.</text>
</comment>
<name>A0AAV7U7V7_PLEWA</name>
<dbReference type="AlphaFoldDB" id="A0AAV7U7V7"/>
<evidence type="ECO:0000313" key="4">
    <source>
        <dbReference type="Proteomes" id="UP001066276"/>
    </source>
</evidence>
<evidence type="ECO:0000256" key="1">
    <source>
        <dbReference type="SAM" id="Coils"/>
    </source>
</evidence>
<sequence>MAECRNLWEKAAAEHFDGTISNSEAGSYQDKQVRTAGTVIKELEKVCISELKKWWEMTSLTKYIENGRVPRGLHILILPTLGDMDSDLLEKWITYTADCSLKLMGTLITQSKRRMDEHTKAIEALTKVLELTLNQHEVQLLLEKMEERINKKEDEIKMRRIQKFNRDQFDYEHGRIYTFARKYDTLRMKEKMNQGGDVGTSLGNTDISSDPRSSADEASSNKLDFQGEMRLMQMSTPQSGRRRGRGRGGTRQGGGRGKDSERKDQA</sequence>
<keyword evidence="1" id="KW-0175">Coiled coil</keyword>
<organism evidence="3 4">
    <name type="scientific">Pleurodeles waltl</name>
    <name type="common">Iberian ribbed newt</name>
    <dbReference type="NCBI Taxonomy" id="8319"/>
    <lineage>
        <taxon>Eukaryota</taxon>
        <taxon>Metazoa</taxon>
        <taxon>Chordata</taxon>
        <taxon>Craniata</taxon>
        <taxon>Vertebrata</taxon>
        <taxon>Euteleostomi</taxon>
        <taxon>Amphibia</taxon>
        <taxon>Batrachia</taxon>
        <taxon>Caudata</taxon>
        <taxon>Salamandroidea</taxon>
        <taxon>Salamandridae</taxon>
        <taxon>Pleurodelinae</taxon>
        <taxon>Pleurodeles</taxon>
    </lineage>
</organism>
<proteinExistence type="predicted"/>
<feature type="region of interest" description="Disordered" evidence="2">
    <location>
        <begin position="193"/>
        <end position="266"/>
    </location>
</feature>
<evidence type="ECO:0000313" key="3">
    <source>
        <dbReference type="EMBL" id="KAJ1185125.1"/>
    </source>
</evidence>
<dbReference type="EMBL" id="JANPWB010000005">
    <property type="protein sequence ID" value="KAJ1185125.1"/>
    <property type="molecule type" value="Genomic_DNA"/>
</dbReference>
<reference evidence="3" key="1">
    <citation type="journal article" date="2022" name="bioRxiv">
        <title>Sequencing and chromosome-scale assembly of the giantPleurodeles waltlgenome.</title>
        <authorList>
            <person name="Brown T."/>
            <person name="Elewa A."/>
            <person name="Iarovenko S."/>
            <person name="Subramanian E."/>
            <person name="Araus A.J."/>
            <person name="Petzold A."/>
            <person name="Susuki M."/>
            <person name="Suzuki K.-i.T."/>
            <person name="Hayashi T."/>
            <person name="Toyoda A."/>
            <person name="Oliveira C."/>
            <person name="Osipova E."/>
            <person name="Leigh N.D."/>
            <person name="Simon A."/>
            <person name="Yun M.H."/>
        </authorList>
    </citation>
    <scope>NUCLEOTIDE SEQUENCE</scope>
    <source>
        <strain evidence="3">20211129_DDA</strain>
        <tissue evidence="3">Liver</tissue>
    </source>
</reference>
<dbReference type="Proteomes" id="UP001066276">
    <property type="component" value="Chromosome 3_1"/>
</dbReference>
<feature type="coiled-coil region" evidence="1">
    <location>
        <begin position="108"/>
        <end position="162"/>
    </location>
</feature>
<gene>
    <name evidence="3" type="ORF">NDU88_001920</name>
</gene>
<accession>A0AAV7U7V7</accession>
<feature type="compositionally biased region" description="Basic and acidic residues" evidence="2">
    <location>
        <begin position="256"/>
        <end position="266"/>
    </location>
</feature>